<dbReference type="GO" id="GO:0016874">
    <property type="term" value="F:ligase activity"/>
    <property type="evidence" value="ECO:0007669"/>
    <property type="project" value="UniProtKB-KW"/>
</dbReference>
<dbReference type="OrthoDB" id="4494979at2"/>
<dbReference type="GO" id="GO:0030976">
    <property type="term" value="F:thiamine pyrophosphate binding"/>
    <property type="evidence" value="ECO:0007669"/>
    <property type="project" value="InterPro"/>
</dbReference>
<dbReference type="PANTHER" id="PTHR18968">
    <property type="entry name" value="THIAMINE PYROPHOSPHATE ENZYMES"/>
    <property type="match status" value="1"/>
</dbReference>
<keyword evidence="4" id="KW-1133">Transmembrane helix</keyword>
<dbReference type="GO" id="GO:0009028">
    <property type="term" value="F:tartronate-semialdehyde synthase activity"/>
    <property type="evidence" value="ECO:0007669"/>
    <property type="project" value="TreeGrafter"/>
</dbReference>
<dbReference type="Pfam" id="PF02775">
    <property type="entry name" value="TPP_enzyme_C"/>
    <property type="match status" value="1"/>
</dbReference>
<keyword evidence="8" id="KW-0436">Ligase</keyword>
<dbReference type="InterPro" id="IPR029061">
    <property type="entry name" value="THDP-binding"/>
</dbReference>
<accession>A0A154BN73</accession>
<feature type="domain" description="Thiamine pyrophosphate enzyme TPP-binding" evidence="6">
    <location>
        <begin position="384"/>
        <end position="533"/>
    </location>
</feature>
<dbReference type="InterPro" id="IPR029035">
    <property type="entry name" value="DHS-like_NAD/FAD-binding_dom"/>
</dbReference>
<dbReference type="InterPro" id="IPR011766">
    <property type="entry name" value="TPP_enzyme_TPP-bd"/>
</dbReference>
<sequence>MRVSEIIVRILEREGITDAFGIPGAGINPVYKYLGLSKIKHYTVRHEEAAVHAADGYYRACGRMAVAMCTSGPGATNFVTGVYTANVDSIPILAITGQAVTAQLGKDAFQCVDIAKICEPVAKATFCVTDASKIVEVMQKAFMLAKSGKPGAVVVDLPLDVQMAEIDFNPDEYQPLPYDNPRPNLADIQKTIAMINEAENPAIIMGGGVILAEAADFCVKFAEMLQIPVITTYMAKGGIPVDHPLNAGHAGIQVGQPVGNKVFTDSDLILGIGCRFTDRHTGNINVYKGNRKFIHINVEPKEIGKIFQPDLGIVADAKYALEALLKVAASEGKVKISSRVASLPQLRTELKRKTDYNCVPIKPQRVYEELNKSFKDNAMFTTGCGLNQIWSGQLQNIDETGLYFPSGGAGTLGFDIPAAFGAKVANPDKHAVAVMGDFGFTFHVQELATSATYGVPIIVVIVNNAFLGLIRQNQKYAYSFEHAVKMEVNQGVMDYVKVAEGFACAAERVFNPEDITGALARAANSKIPYVIDIVCELETDCSMGLAVDSVREFV</sequence>
<dbReference type="GO" id="GO:0009099">
    <property type="term" value="P:L-valine biosynthetic process"/>
    <property type="evidence" value="ECO:0007669"/>
    <property type="project" value="TreeGrafter"/>
</dbReference>
<evidence type="ECO:0000256" key="2">
    <source>
        <dbReference type="ARBA" id="ARBA00023052"/>
    </source>
</evidence>
<dbReference type="GO" id="GO:0009097">
    <property type="term" value="P:isoleucine biosynthetic process"/>
    <property type="evidence" value="ECO:0007669"/>
    <property type="project" value="TreeGrafter"/>
</dbReference>
<feature type="domain" description="Thiamine pyrophosphate enzyme central" evidence="5">
    <location>
        <begin position="188"/>
        <end position="324"/>
    </location>
</feature>
<evidence type="ECO:0000256" key="1">
    <source>
        <dbReference type="ARBA" id="ARBA00007812"/>
    </source>
</evidence>
<name>A0A154BN73_ANASB</name>
<keyword evidence="9" id="KW-1185">Reference proteome</keyword>
<dbReference type="Pfam" id="PF02776">
    <property type="entry name" value="TPP_enzyme_N"/>
    <property type="match status" value="1"/>
</dbReference>
<dbReference type="STRING" id="1794912.AXX12_14170"/>
<dbReference type="InterPro" id="IPR012001">
    <property type="entry name" value="Thiamin_PyroP_enz_TPP-bd_dom"/>
</dbReference>
<dbReference type="CDD" id="cd07035">
    <property type="entry name" value="TPP_PYR_POX_like"/>
    <property type="match status" value="1"/>
</dbReference>
<gene>
    <name evidence="8" type="ORF">AXX12_14170</name>
</gene>
<evidence type="ECO:0000313" key="8">
    <source>
        <dbReference type="EMBL" id="KYZ75300.1"/>
    </source>
</evidence>
<reference evidence="8 9" key="1">
    <citation type="submission" date="2016-02" db="EMBL/GenBank/DDBJ databases">
        <title>Anaerosporomusa subterraneum gen. nov., sp. nov., a spore-forming obligate anaerobe isolated from saprolite.</title>
        <authorList>
            <person name="Choi J.K."/>
            <person name="Shah M."/>
            <person name="Yee N."/>
        </authorList>
    </citation>
    <scope>NUCLEOTIDE SEQUENCE [LARGE SCALE GENOMIC DNA]</scope>
    <source>
        <strain evidence="8 9">RU4</strain>
    </source>
</reference>
<dbReference type="Gene3D" id="3.40.50.970">
    <property type="match status" value="2"/>
</dbReference>
<dbReference type="EMBL" id="LSGP01000025">
    <property type="protein sequence ID" value="KYZ75300.1"/>
    <property type="molecule type" value="Genomic_DNA"/>
</dbReference>
<protein>
    <submittedName>
        <fullName evidence="8">Glyoxylate carboligase</fullName>
    </submittedName>
</protein>
<evidence type="ECO:0000256" key="4">
    <source>
        <dbReference type="SAM" id="Phobius"/>
    </source>
</evidence>
<proteinExistence type="inferred from homology"/>
<comment type="caution">
    <text evidence="8">The sequence shown here is derived from an EMBL/GenBank/DDBJ whole genome shotgun (WGS) entry which is preliminary data.</text>
</comment>
<dbReference type="GO" id="GO:0050660">
    <property type="term" value="F:flavin adenine dinucleotide binding"/>
    <property type="evidence" value="ECO:0007669"/>
    <property type="project" value="TreeGrafter"/>
</dbReference>
<dbReference type="Pfam" id="PF00205">
    <property type="entry name" value="TPP_enzyme_M"/>
    <property type="match status" value="1"/>
</dbReference>
<feature type="domain" description="Thiamine pyrophosphate enzyme N-terminal TPP-binding" evidence="7">
    <location>
        <begin position="1"/>
        <end position="116"/>
    </location>
</feature>
<evidence type="ECO:0000256" key="3">
    <source>
        <dbReference type="RuleBase" id="RU362132"/>
    </source>
</evidence>
<dbReference type="InterPro" id="IPR045229">
    <property type="entry name" value="TPP_enz"/>
</dbReference>
<dbReference type="SUPFAM" id="SSF52518">
    <property type="entry name" value="Thiamin diphosphate-binding fold (THDP-binding)"/>
    <property type="match status" value="2"/>
</dbReference>
<keyword evidence="4" id="KW-0472">Membrane</keyword>
<dbReference type="FunFam" id="3.40.50.970:FF:000007">
    <property type="entry name" value="Acetolactate synthase"/>
    <property type="match status" value="1"/>
</dbReference>
<evidence type="ECO:0000259" key="6">
    <source>
        <dbReference type="Pfam" id="PF02775"/>
    </source>
</evidence>
<dbReference type="SUPFAM" id="SSF52467">
    <property type="entry name" value="DHS-like NAD/FAD-binding domain"/>
    <property type="match status" value="1"/>
</dbReference>
<dbReference type="Proteomes" id="UP000076268">
    <property type="component" value="Unassembled WGS sequence"/>
</dbReference>
<comment type="similarity">
    <text evidence="1 3">Belongs to the TPP enzyme family.</text>
</comment>
<dbReference type="GO" id="GO:0005948">
    <property type="term" value="C:acetolactate synthase complex"/>
    <property type="evidence" value="ECO:0007669"/>
    <property type="project" value="TreeGrafter"/>
</dbReference>
<dbReference type="InterPro" id="IPR012000">
    <property type="entry name" value="Thiamin_PyroP_enz_cen_dom"/>
</dbReference>
<dbReference type="Gene3D" id="3.40.50.1220">
    <property type="entry name" value="TPP-binding domain"/>
    <property type="match status" value="1"/>
</dbReference>
<dbReference type="RefSeq" id="WP_066244963.1">
    <property type="nucleotide sequence ID" value="NZ_LSGP01000025.1"/>
</dbReference>
<dbReference type="GO" id="GO:0000287">
    <property type="term" value="F:magnesium ion binding"/>
    <property type="evidence" value="ECO:0007669"/>
    <property type="project" value="InterPro"/>
</dbReference>
<evidence type="ECO:0000259" key="5">
    <source>
        <dbReference type="Pfam" id="PF00205"/>
    </source>
</evidence>
<evidence type="ECO:0000259" key="7">
    <source>
        <dbReference type="Pfam" id="PF02776"/>
    </source>
</evidence>
<evidence type="ECO:0000313" key="9">
    <source>
        <dbReference type="Proteomes" id="UP000076268"/>
    </source>
</evidence>
<keyword evidence="2 3" id="KW-0786">Thiamine pyrophosphate</keyword>
<keyword evidence="4" id="KW-0812">Transmembrane</keyword>
<dbReference type="AlphaFoldDB" id="A0A154BN73"/>
<feature type="transmembrane region" description="Helical" evidence="4">
    <location>
        <begin position="451"/>
        <end position="470"/>
    </location>
</feature>
<dbReference type="PANTHER" id="PTHR18968:SF14">
    <property type="entry name" value="GLYOXYLATE CARBOLIGASE"/>
    <property type="match status" value="1"/>
</dbReference>
<organism evidence="8 9">
    <name type="scientific">Anaerosporomusa subterranea</name>
    <dbReference type="NCBI Taxonomy" id="1794912"/>
    <lineage>
        <taxon>Bacteria</taxon>
        <taxon>Bacillati</taxon>
        <taxon>Bacillota</taxon>
        <taxon>Negativicutes</taxon>
        <taxon>Acetonemataceae</taxon>
        <taxon>Anaerosporomusa</taxon>
    </lineage>
</organism>